<dbReference type="InterPro" id="IPR008984">
    <property type="entry name" value="SMAD_FHA_dom_sf"/>
</dbReference>
<comment type="caution">
    <text evidence="6">The sequence shown here is derived from an EMBL/GenBank/DDBJ whole genome shotgun (WGS) entry which is preliminary data.</text>
</comment>
<feature type="domain" description="FtsK" evidence="5">
    <location>
        <begin position="933"/>
        <end position="1127"/>
    </location>
</feature>
<feature type="binding site" evidence="3">
    <location>
        <begin position="950"/>
        <end position="957"/>
    </location>
    <ligand>
        <name>ATP</name>
        <dbReference type="ChEBI" id="CHEBI:30616"/>
    </ligand>
</feature>
<dbReference type="RefSeq" id="WP_121433668.1">
    <property type="nucleotide sequence ID" value="NZ_RBWU01000002.1"/>
</dbReference>
<dbReference type="Gene3D" id="3.40.50.300">
    <property type="entry name" value="P-loop containing nucleotide triphosphate hydrolases"/>
    <property type="match status" value="4"/>
</dbReference>
<keyword evidence="1 3" id="KW-0547">Nucleotide-binding</keyword>
<dbReference type="InterPro" id="IPR050206">
    <property type="entry name" value="FtsK/SpoIIIE/SftA"/>
</dbReference>
<dbReference type="SUPFAM" id="SSF49879">
    <property type="entry name" value="SMAD/FHA domain"/>
    <property type="match status" value="1"/>
</dbReference>
<feature type="binding site" evidence="3">
    <location>
        <begin position="610"/>
        <end position="617"/>
    </location>
    <ligand>
        <name>ATP</name>
        <dbReference type="ChEBI" id="CHEBI:30616"/>
    </ligand>
</feature>
<evidence type="ECO:0000256" key="1">
    <source>
        <dbReference type="ARBA" id="ARBA00022741"/>
    </source>
</evidence>
<organism evidence="6 7">
    <name type="scientific">Actinomadura pelletieri DSM 43383</name>
    <dbReference type="NCBI Taxonomy" id="1120940"/>
    <lineage>
        <taxon>Bacteria</taxon>
        <taxon>Bacillati</taxon>
        <taxon>Actinomycetota</taxon>
        <taxon>Actinomycetes</taxon>
        <taxon>Streptosporangiales</taxon>
        <taxon>Thermomonosporaceae</taxon>
        <taxon>Actinomadura</taxon>
    </lineage>
</organism>
<dbReference type="Pfam" id="PF16697">
    <property type="entry name" value="Yop-YscD_cpl"/>
    <property type="match status" value="1"/>
</dbReference>
<feature type="compositionally biased region" description="Basic and acidic residues" evidence="4">
    <location>
        <begin position="220"/>
        <end position="235"/>
    </location>
</feature>
<protein>
    <submittedName>
        <fullName evidence="6">S-DNA-T family DNA segregation ATPase FtsK/SpoIIIE</fullName>
    </submittedName>
</protein>
<dbReference type="PANTHER" id="PTHR22683">
    <property type="entry name" value="SPORULATION PROTEIN RELATED"/>
    <property type="match status" value="1"/>
</dbReference>
<keyword evidence="7" id="KW-1185">Reference proteome</keyword>
<keyword evidence="2 3" id="KW-0067">ATP-binding</keyword>
<dbReference type="InterPro" id="IPR003593">
    <property type="entry name" value="AAA+_ATPase"/>
</dbReference>
<evidence type="ECO:0000259" key="5">
    <source>
        <dbReference type="PROSITE" id="PS50901"/>
    </source>
</evidence>
<gene>
    <name evidence="6" type="ORF">BZB76_1638</name>
</gene>
<evidence type="ECO:0000256" key="3">
    <source>
        <dbReference type="PROSITE-ProRule" id="PRU00289"/>
    </source>
</evidence>
<dbReference type="Pfam" id="PF01580">
    <property type="entry name" value="FtsK_SpoIIIE"/>
    <property type="match status" value="2"/>
</dbReference>
<dbReference type="SMART" id="SM00382">
    <property type="entry name" value="AAA"/>
    <property type="match status" value="3"/>
</dbReference>
<dbReference type="CDD" id="cd00060">
    <property type="entry name" value="FHA"/>
    <property type="match status" value="1"/>
</dbReference>
<evidence type="ECO:0000256" key="4">
    <source>
        <dbReference type="SAM" id="MobiDB-lite"/>
    </source>
</evidence>
<reference evidence="6 7" key="1">
    <citation type="submission" date="2018-10" db="EMBL/GenBank/DDBJ databases">
        <title>Genomic Encyclopedia of Archaeal and Bacterial Type Strains, Phase II (KMG-II): from individual species to whole genera.</title>
        <authorList>
            <person name="Goeker M."/>
        </authorList>
    </citation>
    <scope>NUCLEOTIDE SEQUENCE [LARGE SCALE GENOMIC DNA]</scope>
    <source>
        <strain evidence="6 7">DSM 43383</strain>
    </source>
</reference>
<dbReference type="InterPro" id="IPR002543">
    <property type="entry name" value="FtsK_dom"/>
</dbReference>
<sequence>MRISFTALTGQGPRDVVMEVDSETTVDGVARSLGAVLLDEQGERDELGGLGGRGVRDGPSRRALWIDGRMLDPQAVAVKELRNGAVVAVERRGAAATVLTEPTGLVEVRVVGGPAAGSVHRLGLGVSTIGSGRDVDVALDDPSVPPRSLRLTVGRESVQVEPSTEGAVLDGRPLVERAVWPVGGLLSVGSTVLSVAPSTAPDAHLEPLPDGGLAFNRPPRPNDVRHERGLEVPRPPERGPLDLLRLFGRRSLKEYRRRTAEFDVEMERLRREDEVERRALHPDPAEVLLTATGPRRRLWERRRTDPDALRLRVGLADLPAHIELHGDATEVPVPQARLVPVTLPLRDLGVVGLTGPRGASRALARWMVAQAAALHGPDDLAVVVLSDDPDAGDEWNWVRWLPHGRPREGEDCVALVGTDPETTAHRVTELAIRVTERRRAAPTDPTPYAILIVLDGARALRRLPGMPMLLARGAEYGLYAICVEDAGHPLPEECRAVVTWDPRRPSMIGVRGAGLDVVALADQVSPTWTERVARALAPVREQSPPNSAGPAASPVRLLDLLDMPEPTAEHILQSWTRDGGRTTRLPVGVASGVPYEIDLRVDGPHTLVAGTPGAGVSELLRTLVASLATANRPDEMTFVLIDPGGAAFRDCAHLPHTVGVVTDLDGHATERVLESLAAELRRREEVLLDAGVKDVDDYDALRPENSGLPPLPRLVLVVAEFAAMVAEAPGFVSGLVDVGRRGGPLGVHLVLATRRPGEAVTDEVRAATDLRIALRVGGAEESIDVLGSPDAARISEATPGSCFVRPGASSPQPVQVARIGGRRPRAGAGAGSAEREPTVVPLPWRRLGHPAPVPRQAAAGADGDGAEATDLGVLVQAIGEAVRRAGIARQPSPWLNPLPERFTLEPRTAAGGSVVDVPPIPFGVTDLPTVQSREDLALDLTSGGHLYVAGSARSGRSTALRTIAGSLASACSPYDAHLYAIDCAANALLPLTALPHCGAVVTRDQPDRCERLLAALTAEVERRVRVFAEAGFGSLAEQRAAVAATDRLPWMVLLLDGWEGFLDEFEQADHGRLVDQAIRLLREGAAVGLRAVVTGDRSGLGGELSTVVDRTLILRMTDADDYGYGGLHARQVPAAMPPGRALEPVAPGAAPHESQIGLLGADPSAAAQVTALQEIARGCVSRYGRLPPRRRPLRVDELPVRVTYREAMSLDREFLAPSVLWALVGVGGDTLAPVGIDLRHDGPGFAVAGPPRSGRSTTLRTIAHALLDPAVGGGLVPVVLVTPRRSPLRLLSGHPGVLGLLTSGAGADDLAEAIGDEHRYAVVVDDAEMLDGTDLDGALRDVLRAARDGDHAVIIGGTTDGLGRDGRGFLAETRRSRSGVLLSVESPDDGKLFGLPLPRSVPRGGPTGRGLFVAAGVATRIQVALPPPAGAD</sequence>
<dbReference type="PANTHER" id="PTHR22683:SF1">
    <property type="entry name" value="TYPE VII SECRETION SYSTEM PROTEIN ESSC"/>
    <property type="match status" value="1"/>
</dbReference>
<dbReference type="GO" id="GO:0003677">
    <property type="term" value="F:DNA binding"/>
    <property type="evidence" value="ECO:0007669"/>
    <property type="project" value="InterPro"/>
</dbReference>
<proteinExistence type="predicted"/>
<dbReference type="InterPro" id="IPR027417">
    <property type="entry name" value="P-loop_NTPase"/>
</dbReference>
<dbReference type="EMBL" id="RBWU01000002">
    <property type="protein sequence ID" value="RKS76287.1"/>
    <property type="molecule type" value="Genomic_DNA"/>
</dbReference>
<accession>A0A495QS48</accession>
<dbReference type="OrthoDB" id="9807790at2"/>
<dbReference type="Gene3D" id="2.60.200.20">
    <property type="match status" value="1"/>
</dbReference>
<feature type="region of interest" description="Disordered" evidence="4">
    <location>
        <begin position="206"/>
        <end position="235"/>
    </location>
</feature>
<evidence type="ECO:0000313" key="7">
    <source>
        <dbReference type="Proteomes" id="UP000274601"/>
    </source>
</evidence>
<dbReference type="SUPFAM" id="SSF52540">
    <property type="entry name" value="P-loop containing nucleoside triphosphate hydrolases"/>
    <property type="match status" value="3"/>
</dbReference>
<dbReference type="GO" id="GO:0005524">
    <property type="term" value="F:ATP binding"/>
    <property type="evidence" value="ECO:0007669"/>
    <property type="project" value="UniProtKB-UniRule"/>
</dbReference>
<dbReference type="Proteomes" id="UP000274601">
    <property type="component" value="Unassembled WGS sequence"/>
</dbReference>
<name>A0A495QS48_9ACTN</name>
<evidence type="ECO:0000256" key="2">
    <source>
        <dbReference type="ARBA" id="ARBA00022840"/>
    </source>
</evidence>
<evidence type="ECO:0000313" key="6">
    <source>
        <dbReference type="EMBL" id="RKS76287.1"/>
    </source>
</evidence>
<dbReference type="InterPro" id="IPR032030">
    <property type="entry name" value="YscD_cytoplasmic_dom"/>
</dbReference>
<feature type="domain" description="FtsK" evidence="5">
    <location>
        <begin position="592"/>
        <end position="783"/>
    </location>
</feature>
<dbReference type="PROSITE" id="PS50901">
    <property type="entry name" value="FTSK"/>
    <property type="match status" value="2"/>
</dbReference>